<organism evidence="7 8">
    <name type="scientific">Entotheonella factor</name>
    <dbReference type="NCBI Taxonomy" id="1429438"/>
    <lineage>
        <taxon>Bacteria</taxon>
        <taxon>Pseudomonadati</taxon>
        <taxon>Nitrospinota/Tectimicrobiota group</taxon>
        <taxon>Candidatus Tectimicrobiota</taxon>
        <taxon>Candidatus Entotheonellia</taxon>
        <taxon>Candidatus Entotheonellales</taxon>
        <taxon>Candidatus Entotheonellaceae</taxon>
        <taxon>Candidatus Entotheonella</taxon>
    </lineage>
</organism>
<dbReference type="GO" id="GO:0046872">
    <property type="term" value="F:metal ion binding"/>
    <property type="evidence" value="ECO:0007669"/>
    <property type="project" value="UniProtKB-KW"/>
</dbReference>
<keyword evidence="8" id="KW-1185">Reference proteome</keyword>
<evidence type="ECO:0000256" key="4">
    <source>
        <dbReference type="ARBA" id="ARBA00023004"/>
    </source>
</evidence>
<keyword evidence="5" id="KW-0411">Iron-sulfur</keyword>
<dbReference type="EMBL" id="AZHW01000890">
    <property type="protein sequence ID" value="ETW95659.1"/>
    <property type="molecule type" value="Genomic_DNA"/>
</dbReference>
<keyword evidence="3" id="KW-0560">Oxidoreductase</keyword>
<proteinExistence type="predicted"/>
<accession>W4LCJ7</accession>
<evidence type="ECO:0000313" key="7">
    <source>
        <dbReference type="EMBL" id="ETW95659.1"/>
    </source>
</evidence>
<dbReference type="Gene3D" id="2.102.10.10">
    <property type="entry name" value="Rieske [2Fe-2S] iron-sulphur domain"/>
    <property type="match status" value="1"/>
</dbReference>
<protein>
    <recommendedName>
        <fullName evidence="6">Rieske domain-containing protein</fullName>
    </recommendedName>
</protein>
<dbReference type="CDD" id="cd03479">
    <property type="entry name" value="Rieske_RO_Alpha_PhDO_like"/>
    <property type="match status" value="1"/>
</dbReference>
<sequence length="248" mass="28075">MADQSSFLTTRFGGYFHRNVPQEDTELTHVGPGTLCGEYMRRYWQPVCFSDELHDLPIRVKLLGEDLVAFRDFSGAVGLLELHCPHRGTSLEFGLVSDHGIRCCYHGWLFDVDGAILETPGEPADSTLKDRLCHGAYPTHEYNGIVFAYMGPPDAKPAFPIYDSYTRPGYQLIPGRKYFYPCNWLQILENAMDPVHTAFLHTIVSGSQFTDEFGEVPALDFLETPVGMLYVATRRVDENVWARMVEIV</sequence>
<dbReference type="Proteomes" id="UP000019141">
    <property type="component" value="Unassembled WGS sequence"/>
</dbReference>
<dbReference type="PANTHER" id="PTHR21266:SF59">
    <property type="entry name" value="BLR4922 PROTEIN"/>
    <property type="match status" value="1"/>
</dbReference>
<evidence type="ECO:0000256" key="3">
    <source>
        <dbReference type="ARBA" id="ARBA00023002"/>
    </source>
</evidence>
<keyword evidence="2" id="KW-0479">Metal-binding</keyword>
<dbReference type="InterPro" id="IPR036922">
    <property type="entry name" value="Rieske_2Fe-2S_sf"/>
</dbReference>
<dbReference type="GO" id="GO:0016491">
    <property type="term" value="F:oxidoreductase activity"/>
    <property type="evidence" value="ECO:0007669"/>
    <property type="project" value="UniProtKB-KW"/>
</dbReference>
<name>W4LCJ7_ENTF1</name>
<dbReference type="PANTHER" id="PTHR21266">
    <property type="entry name" value="IRON-SULFUR DOMAIN CONTAINING PROTEIN"/>
    <property type="match status" value="1"/>
</dbReference>
<reference evidence="7 8" key="1">
    <citation type="journal article" date="2014" name="Nature">
        <title>An environmental bacterial taxon with a large and distinct metabolic repertoire.</title>
        <authorList>
            <person name="Wilson M.C."/>
            <person name="Mori T."/>
            <person name="Ruckert C."/>
            <person name="Uria A.R."/>
            <person name="Helf M.J."/>
            <person name="Takada K."/>
            <person name="Gernert C."/>
            <person name="Steffens U.A."/>
            <person name="Heycke N."/>
            <person name="Schmitt S."/>
            <person name="Rinke C."/>
            <person name="Helfrich E.J."/>
            <person name="Brachmann A.O."/>
            <person name="Gurgui C."/>
            <person name="Wakimoto T."/>
            <person name="Kracht M."/>
            <person name="Crusemann M."/>
            <person name="Hentschel U."/>
            <person name="Abe I."/>
            <person name="Matsunaga S."/>
            <person name="Kalinowski J."/>
            <person name="Takeyama H."/>
            <person name="Piel J."/>
        </authorList>
    </citation>
    <scope>NUCLEOTIDE SEQUENCE [LARGE SCALE GENOMIC DNA]</scope>
    <source>
        <strain evidence="8">TSY1</strain>
    </source>
</reference>
<keyword evidence="4" id="KW-0408">Iron</keyword>
<comment type="caution">
    <text evidence="7">The sequence shown here is derived from an EMBL/GenBank/DDBJ whole genome shotgun (WGS) entry which is preliminary data.</text>
</comment>
<evidence type="ECO:0000256" key="5">
    <source>
        <dbReference type="ARBA" id="ARBA00023014"/>
    </source>
</evidence>
<dbReference type="SUPFAM" id="SSF55961">
    <property type="entry name" value="Bet v1-like"/>
    <property type="match status" value="1"/>
</dbReference>
<dbReference type="InterPro" id="IPR017941">
    <property type="entry name" value="Rieske_2Fe-2S"/>
</dbReference>
<dbReference type="Pfam" id="PF00355">
    <property type="entry name" value="Rieske"/>
    <property type="match status" value="1"/>
</dbReference>
<dbReference type="InterPro" id="IPR050584">
    <property type="entry name" value="Cholesterol_7-desaturase"/>
</dbReference>
<feature type="domain" description="Rieske" evidence="6">
    <location>
        <begin position="44"/>
        <end position="148"/>
    </location>
</feature>
<keyword evidence="1" id="KW-0001">2Fe-2S</keyword>
<dbReference type="HOGENOM" id="CLU_1247625_0_0_7"/>
<feature type="non-terminal residue" evidence="7">
    <location>
        <position position="248"/>
    </location>
</feature>
<evidence type="ECO:0000256" key="1">
    <source>
        <dbReference type="ARBA" id="ARBA00022714"/>
    </source>
</evidence>
<evidence type="ECO:0000256" key="2">
    <source>
        <dbReference type="ARBA" id="ARBA00022723"/>
    </source>
</evidence>
<dbReference type="SUPFAM" id="SSF50022">
    <property type="entry name" value="ISP domain"/>
    <property type="match status" value="1"/>
</dbReference>
<dbReference type="GO" id="GO:0051537">
    <property type="term" value="F:2 iron, 2 sulfur cluster binding"/>
    <property type="evidence" value="ECO:0007669"/>
    <property type="project" value="UniProtKB-KW"/>
</dbReference>
<evidence type="ECO:0000259" key="6">
    <source>
        <dbReference type="PROSITE" id="PS51296"/>
    </source>
</evidence>
<dbReference type="AlphaFoldDB" id="W4LCJ7"/>
<evidence type="ECO:0000313" key="8">
    <source>
        <dbReference type="Proteomes" id="UP000019141"/>
    </source>
</evidence>
<gene>
    <name evidence="7" type="ORF">ETSY1_29665</name>
</gene>
<dbReference type="PROSITE" id="PS51296">
    <property type="entry name" value="RIESKE"/>
    <property type="match status" value="1"/>
</dbReference>